<dbReference type="Gene3D" id="3.40.50.2300">
    <property type="match status" value="1"/>
</dbReference>
<dbReference type="InterPro" id="IPR036890">
    <property type="entry name" value="HATPase_C_sf"/>
</dbReference>
<evidence type="ECO:0000256" key="2">
    <source>
        <dbReference type="ARBA" id="ARBA00004370"/>
    </source>
</evidence>
<keyword evidence="6" id="KW-0547">Nucleotide-binding</keyword>
<dbReference type="CDD" id="cd00082">
    <property type="entry name" value="HisKA"/>
    <property type="match status" value="1"/>
</dbReference>
<dbReference type="EC" id="2.7.13.3" evidence="3"/>
<sequence>MRITFKMKALFVMIPVLIVVSVVHTLVTIKTEKEMIRREILKRAATMTTLATKTGELPILSGNAELLQRTVAFLKATDDVASVTFYDSARRQLIHDGPPLRGAIPPLTADKPISMAEDAREFVYYAPVFIERVQEDIDIFQDPDKVRKVRENIGWIRLGFSKKTMYENQRHIVGDGLLLAFVFSLGGSILVYFLISIATRPLVRIVRVANGIAHGDLDQEMELGNANRDEIGTLALSFATMKNTIQHVLSETDALILAVRAGNLGVRSNADLYEGEWRKLVAGVNELTSSFAKAHAQLSEAKDAAEAANRAKSDFLSNMSHELRTPLNAILGYAQILKRQDNLTAGQCQQVEIMRSSAEHLLMLINDILDVGKIEANKMELEDHPFNLGLLLRQVYNITRLNAEEKRLFFTYEAATDLPEYLRGDERKLRQILLNLLSNAVKYTKQGGVTLRVGYDRASGGLFRCEVLDTGVGIPQEKLESVFEPFTQLVANRQVAEGTGLGLTITKRLIDLMQGTIHLESQPGQGSRFRVDIPLLLVASPGEALQQAEYTVMGYLGDRKRILVADDNANNASMLVALLEPLGFEVATARDGAEALADAGAHATDLAILDLVMPGMDGLECAERIRQLSLVRGIKLIGASAAVSRSSLKNEFIAACDDFIEKPIRIDLLLEKIRRLLQLTWELAPAPLEPSAAKSAAPPVLETLVPPPREQLEELHRLALLGDMRKVKVWAAQLQEEDDRYRLFSESLAELAASFKTKAVLKLVEFHLGMGGGEYD</sequence>
<keyword evidence="5" id="KW-0808">Transferase</keyword>
<dbReference type="PRINTS" id="PR00344">
    <property type="entry name" value="BCTRLSENSOR"/>
</dbReference>
<evidence type="ECO:0000259" key="14">
    <source>
        <dbReference type="PROSITE" id="PS50109"/>
    </source>
</evidence>
<dbReference type="GO" id="GO:0005524">
    <property type="term" value="F:ATP binding"/>
    <property type="evidence" value="ECO:0007669"/>
    <property type="project" value="UniProtKB-KW"/>
</dbReference>
<dbReference type="PROSITE" id="PS50109">
    <property type="entry name" value="HIS_KIN"/>
    <property type="match status" value="1"/>
</dbReference>
<dbReference type="Pfam" id="PF00072">
    <property type="entry name" value="Response_reg"/>
    <property type="match status" value="1"/>
</dbReference>
<dbReference type="SMART" id="SM00304">
    <property type="entry name" value="HAMP"/>
    <property type="match status" value="1"/>
</dbReference>
<dbReference type="SUPFAM" id="SSF47384">
    <property type="entry name" value="Homodimeric domain of signal transducing histidine kinase"/>
    <property type="match status" value="1"/>
</dbReference>
<dbReference type="InterPro" id="IPR003661">
    <property type="entry name" value="HisK_dim/P_dom"/>
</dbReference>
<protein>
    <recommendedName>
        <fullName evidence="11">Sensory/regulatory protein RpfC</fullName>
        <ecNumber evidence="3">2.7.13.3</ecNumber>
    </recommendedName>
</protein>
<dbReference type="PROSITE" id="PS50885">
    <property type="entry name" value="HAMP"/>
    <property type="match status" value="1"/>
</dbReference>
<feature type="domain" description="Response regulatory" evidence="15">
    <location>
        <begin position="561"/>
        <end position="677"/>
    </location>
</feature>
<keyword evidence="13" id="KW-0812">Transmembrane</keyword>
<evidence type="ECO:0000256" key="4">
    <source>
        <dbReference type="ARBA" id="ARBA00022553"/>
    </source>
</evidence>
<dbReference type="InterPro" id="IPR036097">
    <property type="entry name" value="HisK_dim/P_sf"/>
</dbReference>
<evidence type="ECO:0000259" key="16">
    <source>
        <dbReference type="PROSITE" id="PS50885"/>
    </source>
</evidence>
<dbReference type="PANTHER" id="PTHR43047:SF72">
    <property type="entry name" value="OSMOSENSING HISTIDINE PROTEIN KINASE SLN1"/>
    <property type="match status" value="1"/>
</dbReference>
<dbReference type="PROSITE" id="PS50110">
    <property type="entry name" value="RESPONSE_REGULATORY"/>
    <property type="match status" value="1"/>
</dbReference>
<evidence type="ECO:0000256" key="3">
    <source>
        <dbReference type="ARBA" id="ARBA00012438"/>
    </source>
</evidence>
<evidence type="ECO:0000256" key="13">
    <source>
        <dbReference type="SAM" id="Phobius"/>
    </source>
</evidence>
<dbReference type="InterPro" id="IPR003660">
    <property type="entry name" value="HAMP_dom"/>
</dbReference>
<comment type="catalytic activity">
    <reaction evidence="1">
        <text>ATP + protein L-histidine = ADP + protein N-phospho-L-histidine.</text>
        <dbReference type="EC" id="2.7.13.3"/>
    </reaction>
</comment>
<dbReference type="CDD" id="cd16922">
    <property type="entry name" value="HATPase_EvgS-ArcB-TorS-like"/>
    <property type="match status" value="1"/>
</dbReference>
<proteinExistence type="predicted"/>
<keyword evidence="13" id="KW-1133">Transmembrane helix</keyword>
<evidence type="ECO:0000256" key="10">
    <source>
        <dbReference type="ARBA" id="ARBA00064003"/>
    </source>
</evidence>
<evidence type="ECO:0000256" key="5">
    <source>
        <dbReference type="ARBA" id="ARBA00022679"/>
    </source>
</evidence>
<reference evidence="17" key="1">
    <citation type="submission" date="2020-12" db="EMBL/GenBank/DDBJ databases">
        <title>Geomonas sp. Red875, isolated from river sediment.</title>
        <authorList>
            <person name="Xu Z."/>
            <person name="Zhang Z."/>
            <person name="Masuda Y."/>
            <person name="Itoh H."/>
            <person name="Senoo K."/>
        </authorList>
    </citation>
    <scope>NUCLEOTIDE SEQUENCE</scope>
    <source>
        <strain evidence="17">Red875</strain>
    </source>
</reference>
<accession>A0A8J7IY48</accession>
<comment type="subcellular location">
    <subcellularLocation>
        <location evidence="2">Membrane</location>
    </subcellularLocation>
</comment>
<feature type="domain" description="HAMP" evidence="16">
    <location>
        <begin position="196"/>
        <end position="250"/>
    </location>
</feature>
<comment type="subunit">
    <text evidence="10">At low DSF concentrations, interacts with RpfF.</text>
</comment>
<evidence type="ECO:0000256" key="6">
    <source>
        <dbReference type="ARBA" id="ARBA00022741"/>
    </source>
</evidence>
<dbReference type="EMBL" id="JAEMHM010000007">
    <property type="protein sequence ID" value="MBJ6725012.1"/>
    <property type="molecule type" value="Genomic_DNA"/>
</dbReference>
<dbReference type="SUPFAM" id="SSF55874">
    <property type="entry name" value="ATPase domain of HSP90 chaperone/DNA topoisomerase II/histidine kinase"/>
    <property type="match status" value="1"/>
</dbReference>
<comment type="caution">
    <text evidence="17">The sequence shown here is derived from an EMBL/GenBank/DDBJ whole genome shotgun (WGS) entry which is preliminary data.</text>
</comment>
<dbReference type="SMART" id="SM00448">
    <property type="entry name" value="REC"/>
    <property type="match status" value="1"/>
</dbReference>
<dbReference type="InterPro" id="IPR011006">
    <property type="entry name" value="CheY-like_superfamily"/>
</dbReference>
<dbReference type="GO" id="GO:0005886">
    <property type="term" value="C:plasma membrane"/>
    <property type="evidence" value="ECO:0007669"/>
    <property type="project" value="TreeGrafter"/>
</dbReference>
<dbReference type="FunFam" id="1.10.287.130:FF:000002">
    <property type="entry name" value="Two-component osmosensing histidine kinase"/>
    <property type="match status" value="1"/>
</dbReference>
<dbReference type="GO" id="GO:0009927">
    <property type="term" value="F:histidine phosphotransfer kinase activity"/>
    <property type="evidence" value="ECO:0007669"/>
    <property type="project" value="TreeGrafter"/>
</dbReference>
<feature type="modified residue" description="4-aspartylphosphate" evidence="12">
    <location>
        <position position="610"/>
    </location>
</feature>
<evidence type="ECO:0000259" key="15">
    <source>
        <dbReference type="PROSITE" id="PS50110"/>
    </source>
</evidence>
<feature type="transmembrane region" description="Helical" evidence="13">
    <location>
        <begin position="176"/>
        <end position="195"/>
    </location>
</feature>
<dbReference type="CDD" id="cd17546">
    <property type="entry name" value="REC_hyHK_CKI1_RcsC-like"/>
    <property type="match status" value="1"/>
</dbReference>
<keyword evidence="4 12" id="KW-0597">Phosphoprotein</keyword>
<dbReference type="FunFam" id="3.30.565.10:FF:000010">
    <property type="entry name" value="Sensor histidine kinase RcsC"/>
    <property type="match status" value="1"/>
</dbReference>
<keyword evidence="18" id="KW-1185">Reference proteome</keyword>
<dbReference type="Proteomes" id="UP000636888">
    <property type="component" value="Unassembled WGS sequence"/>
</dbReference>
<evidence type="ECO:0000256" key="8">
    <source>
        <dbReference type="ARBA" id="ARBA00022840"/>
    </source>
</evidence>
<evidence type="ECO:0000313" key="18">
    <source>
        <dbReference type="Proteomes" id="UP000636888"/>
    </source>
</evidence>
<evidence type="ECO:0000256" key="12">
    <source>
        <dbReference type="PROSITE-ProRule" id="PRU00169"/>
    </source>
</evidence>
<dbReference type="Gene3D" id="3.30.565.10">
    <property type="entry name" value="Histidine kinase-like ATPase, C-terminal domain"/>
    <property type="match status" value="1"/>
</dbReference>
<dbReference type="GO" id="GO:0000155">
    <property type="term" value="F:phosphorelay sensor kinase activity"/>
    <property type="evidence" value="ECO:0007669"/>
    <property type="project" value="InterPro"/>
</dbReference>
<dbReference type="InterPro" id="IPR001789">
    <property type="entry name" value="Sig_transdc_resp-reg_receiver"/>
</dbReference>
<dbReference type="SUPFAM" id="SSF52172">
    <property type="entry name" value="CheY-like"/>
    <property type="match status" value="1"/>
</dbReference>
<feature type="domain" description="Histidine kinase" evidence="14">
    <location>
        <begin position="318"/>
        <end position="537"/>
    </location>
</feature>
<evidence type="ECO:0000256" key="1">
    <source>
        <dbReference type="ARBA" id="ARBA00000085"/>
    </source>
</evidence>
<keyword evidence="13" id="KW-0472">Membrane</keyword>
<dbReference type="SMART" id="SM00387">
    <property type="entry name" value="HATPase_c"/>
    <property type="match status" value="1"/>
</dbReference>
<name>A0A8J7IY48_9BACT</name>
<dbReference type="CDD" id="cd06225">
    <property type="entry name" value="HAMP"/>
    <property type="match status" value="1"/>
</dbReference>
<dbReference type="SUPFAM" id="SSF158472">
    <property type="entry name" value="HAMP domain-like"/>
    <property type="match status" value="1"/>
</dbReference>
<dbReference type="Pfam" id="PF02518">
    <property type="entry name" value="HATPase_c"/>
    <property type="match status" value="1"/>
</dbReference>
<dbReference type="Gene3D" id="1.10.287.130">
    <property type="match status" value="1"/>
</dbReference>
<keyword evidence="9" id="KW-0902">Two-component regulatory system</keyword>
<dbReference type="Pfam" id="PF00672">
    <property type="entry name" value="HAMP"/>
    <property type="match status" value="1"/>
</dbReference>
<dbReference type="RefSeq" id="WP_199383904.1">
    <property type="nucleotide sequence ID" value="NZ_JAEMHM010000007.1"/>
</dbReference>
<dbReference type="AlphaFoldDB" id="A0A8J7IY48"/>
<organism evidence="17 18">
    <name type="scientific">Geomesophilobacter sediminis</name>
    <dbReference type="NCBI Taxonomy" id="2798584"/>
    <lineage>
        <taxon>Bacteria</taxon>
        <taxon>Pseudomonadati</taxon>
        <taxon>Thermodesulfobacteriota</taxon>
        <taxon>Desulfuromonadia</taxon>
        <taxon>Geobacterales</taxon>
        <taxon>Geobacteraceae</taxon>
        <taxon>Geomesophilobacter</taxon>
    </lineage>
</organism>
<keyword evidence="7" id="KW-0418">Kinase</keyword>
<dbReference type="InterPro" id="IPR003594">
    <property type="entry name" value="HATPase_dom"/>
</dbReference>
<evidence type="ECO:0000256" key="7">
    <source>
        <dbReference type="ARBA" id="ARBA00022777"/>
    </source>
</evidence>
<dbReference type="SMART" id="SM00388">
    <property type="entry name" value="HisKA"/>
    <property type="match status" value="1"/>
</dbReference>
<dbReference type="PANTHER" id="PTHR43047">
    <property type="entry name" value="TWO-COMPONENT HISTIDINE PROTEIN KINASE"/>
    <property type="match status" value="1"/>
</dbReference>
<dbReference type="Pfam" id="PF00512">
    <property type="entry name" value="HisKA"/>
    <property type="match status" value="1"/>
</dbReference>
<evidence type="ECO:0000256" key="11">
    <source>
        <dbReference type="ARBA" id="ARBA00068150"/>
    </source>
</evidence>
<dbReference type="InterPro" id="IPR004358">
    <property type="entry name" value="Sig_transdc_His_kin-like_C"/>
</dbReference>
<keyword evidence="8" id="KW-0067">ATP-binding</keyword>
<dbReference type="InterPro" id="IPR005467">
    <property type="entry name" value="His_kinase_dom"/>
</dbReference>
<dbReference type="Gene3D" id="6.10.340.10">
    <property type="match status" value="1"/>
</dbReference>
<evidence type="ECO:0000256" key="9">
    <source>
        <dbReference type="ARBA" id="ARBA00023012"/>
    </source>
</evidence>
<evidence type="ECO:0000313" key="17">
    <source>
        <dbReference type="EMBL" id="MBJ6725012.1"/>
    </source>
</evidence>
<gene>
    <name evidence="17" type="ORF">JFN93_09855</name>
</gene>